<feature type="domain" description="K Homology" evidence="4">
    <location>
        <begin position="131"/>
        <end position="203"/>
    </location>
</feature>
<evidence type="ECO:0000313" key="5">
    <source>
        <dbReference type="EMBL" id="KAK4475356.1"/>
    </source>
</evidence>
<sequence length="868" mass="89711">MSGSHSSSDDSSDSRKRPREKDIDLDTSPKRPNCEDNVQLKILVPSIAAGAVIGKSGEAIGRIQKDTNTKVKISKQDEFYPGHPCTTERVCLIIGSFDGVITVHNYVMDRIMEKPDPNPNTTGEGRLNVERHKQVKILVPNSTAGMVIGKGGSYIQEIKEKTGAYVQISQKSREFNLLERCIVVAGELDQTRAAVHLILGVIAADPQSASCPNLSYHDIQGPVASVYPTGSPYAIPIIPYLPNPTALSSPPVDVNSAAAAAAAAAATMMAAAAAAYTPGPSQSTTPSFIPSQGGGTAFGFFPSNFTATPDVATLAALSSDPAATGSIILPSMLPNTVNGRTSCGNLSGDLFSQTGSSPWLHISGQTGFDVLVPDLNTATPLAVSVAQQALAGSFVPPKPQDSQSSRSAVSPPVFFSPSSFIPAPLRMSPTALFGGGYPAIGYGGSPSQHSHLTTTRGIPPLGEVGSSPICSTPTTLHSLLTSPALAANVALAALSAAAAASATTTTSATVTTNCTKHLPPVLPNPGAAAAIFGLLPCSPLSSLGVGPLLPHVISNDPITMSIPSTSILLSLTEGGNTNSHGLQPQQQQQQVPLTRGITSSSSSPPQVATALPSSSTLLGLHGLQYSSASNMITPMGNYVTYRRVISVPENVVNIIVGHQGRSIMDLQLFTGTGIQISQKNTYLAGTQQRTVTITGPQVNVQSAADVIEHIIAIEHMKRESGSCQQLPGGDGRSGNNSGNVSRRQLESDYYMQTGISYPLTSSSSAAVGSSVKGNFPEVIQSSTSSILNPMMSSLPLTTCITSTTSSSGNNNNGNIITGLSFSSSSSCDVTVSRRSGGGGLVGTTGDLMLVQSSMDAVPIHATRRDETS</sequence>
<feature type="compositionally biased region" description="Basic and acidic residues" evidence="3">
    <location>
        <begin position="12"/>
        <end position="32"/>
    </location>
</feature>
<dbReference type="PROSITE" id="PS50084">
    <property type="entry name" value="KH_TYPE_1"/>
    <property type="match status" value="3"/>
</dbReference>
<dbReference type="SUPFAM" id="SSF54791">
    <property type="entry name" value="Eukaryotic type KH-domain (KH-domain type I)"/>
    <property type="match status" value="3"/>
</dbReference>
<keyword evidence="1" id="KW-0677">Repeat</keyword>
<dbReference type="PANTHER" id="PTHR10288">
    <property type="entry name" value="KH DOMAIN CONTAINING RNA BINDING PROTEIN"/>
    <property type="match status" value="1"/>
</dbReference>
<feature type="compositionally biased region" description="Polar residues" evidence="3">
    <location>
        <begin position="573"/>
        <end position="582"/>
    </location>
</feature>
<evidence type="ECO:0000256" key="1">
    <source>
        <dbReference type="ARBA" id="ARBA00022737"/>
    </source>
</evidence>
<protein>
    <recommendedName>
        <fullName evidence="4">K Homology domain-containing protein</fullName>
    </recommendedName>
</protein>
<reference evidence="5" key="1">
    <citation type="submission" date="2022-04" db="EMBL/GenBank/DDBJ databases">
        <authorList>
            <person name="Xu L."/>
            <person name="Lv Z."/>
        </authorList>
    </citation>
    <scope>NUCLEOTIDE SEQUENCE</scope>
    <source>
        <strain evidence="5">LV_2022a</strain>
    </source>
</reference>
<feature type="region of interest" description="Disordered" evidence="3">
    <location>
        <begin position="1"/>
        <end position="32"/>
    </location>
</feature>
<dbReference type="CDD" id="cd22436">
    <property type="entry name" value="KH-I_NOVA_rpt2"/>
    <property type="match status" value="1"/>
</dbReference>
<dbReference type="SMART" id="SM00322">
    <property type="entry name" value="KH"/>
    <property type="match status" value="3"/>
</dbReference>
<dbReference type="Gene3D" id="3.30.1370.10">
    <property type="entry name" value="K Homology domain, type 1"/>
    <property type="match status" value="3"/>
</dbReference>
<organism evidence="5 6">
    <name type="scientific">Schistosoma mekongi</name>
    <name type="common">Parasitic worm</name>
    <dbReference type="NCBI Taxonomy" id="38744"/>
    <lineage>
        <taxon>Eukaryota</taxon>
        <taxon>Metazoa</taxon>
        <taxon>Spiralia</taxon>
        <taxon>Lophotrochozoa</taxon>
        <taxon>Platyhelminthes</taxon>
        <taxon>Trematoda</taxon>
        <taxon>Digenea</taxon>
        <taxon>Strigeidida</taxon>
        <taxon>Schistosomatoidea</taxon>
        <taxon>Schistosomatidae</taxon>
        <taxon>Schistosoma</taxon>
    </lineage>
</organism>
<dbReference type="AlphaFoldDB" id="A0AAE1ZJG4"/>
<feature type="region of interest" description="Disordered" evidence="3">
    <location>
        <begin position="721"/>
        <end position="741"/>
    </location>
</feature>
<dbReference type="CDD" id="cd22435">
    <property type="entry name" value="KH-I_NOVA_rpt1"/>
    <property type="match status" value="1"/>
</dbReference>
<feature type="domain" description="K Homology" evidence="4">
    <location>
        <begin position="36"/>
        <end position="112"/>
    </location>
</feature>
<evidence type="ECO:0000313" key="6">
    <source>
        <dbReference type="Proteomes" id="UP001292079"/>
    </source>
</evidence>
<evidence type="ECO:0000256" key="2">
    <source>
        <dbReference type="PROSITE-ProRule" id="PRU00117"/>
    </source>
</evidence>
<feature type="compositionally biased region" description="Polar residues" evidence="3">
    <location>
        <begin position="596"/>
        <end position="608"/>
    </location>
</feature>
<dbReference type="InterPro" id="IPR047276">
    <property type="entry name" value="KH-I_NOVA_rpt2"/>
</dbReference>
<dbReference type="Pfam" id="PF00013">
    <property type="entry name" value="KH_1"/>
    <property type="match status" value="3"/>
</dbReference>
<keyword evidence="2" id="KW-0694">RNA-binding</keyword>
<feature type="region of interest" description="Disordered" evidence="3">
    <location>
        <begin position="573"/>
        <end position="608"/>
    </location>
</feature>
<keyword evidence="6" id="KW-1185">Reference proteome</keyword>
<dbReference type="InterPro" id="IPR004087">
    <property type="entry name" value="KH_dom"/>
</dbReference>
<dbReference type="InterPro" id="IPR047275">
    <property type="entry name" value="KH-I_NOVA_rpt1"/>
</dbReference>
<gene>
    <name evidence="5" type="ORF">MN116_002419</name>
</gene>
<feature type="domain" description="K Homology" evidence="4">
    <location>
        <begin position="639"/>
        <end position="712"/>
    </location>
</feature>
<dbReference type="InterPro" id="IPR004088">
    <property type="entry name" value="KH_dom_type_1"/>
</dbReference>
<evidence type="ECO:0000256" key="3">
    <source>
        <dbReference type="SAM" id="MobiDB-lite"/>
    </source>
</evidence>
<comment type="caution">
    <text evidence="5">The sequence shown here is derived from an EMBL/GenBank/DDBJ whole genome shotgun (WGS) entry which is preliminary data.</text>
</comment>
<dbReference type="GO" id="GO:0003723">
    <property type="term" value="F:RNA binding"/>
    <property type="evidence" value="ECO:0007669"/>
    <property type="project" value="UniProtKB-UniRule"/>
</dbReference>
<dbReference type="Proteomes" id="UP001292079">
    <property type="component" value="Unassembled WGS sequence"/>
</dbReference>
<dbReference type="EMBL" id="JALJAT010000001">
    <property type="protein sequence ID" value="KAK4475356.1"/>
    <property type="molecule type" value="Genomic_DNA"/>
</dbReference>
<dbReference type="InterPro" id="IPR036612">
    <property type="entry name" value="KH_dom_type_1_sf"/>
</dbReference>
<evidence type="ECO:0000259" key="4">
    <source>
        <dbReference type="SMART" id="SM00322"/>
    </source>
</evidence>
<reference evidence="5" key="2">
    <citation type="journal article" date="2023" name="Infect Dis Poverty">
        <title>Chromosome-scale genome of the human blood fluke Schistosoma mekongi and its implications for public health.</title>
        <authorList>
            <person name="Zhou M."/>
            <person name="Xu L."/>
            <person name="Xu D."/>
            <person name="Chen W."/>
            <person name="Khan J."/>
            <person name="Hu Y."/>
            <person name="Huang H."/>
            <person name="Wei H."/>
            <person name="Zhang Y."/>
            <person name="Chusongsang P."/>
            <person name="Tanasarnprasert K."/>
            <person name="Hu X."/>
            <person name="Limpanont Y."/>
            <person name="Lv Z."/>
        </authorList>
    </citation>
    <scope>NUCLEOTIDE SEQUENCE</scope>
    <source>
        <strain evidence="5">LV_2022a</strain>
    </source>
</reference>
<name>A0AAE1ZJG4_SCHME</name>
<accession>A0AAE1ZJG4</accession>
<proteinExistence type="predicted"/>